<proteinExistence type="predicted"/>
<reference evidence="1 2" key="1">
    <citation type="submission" date="2019-06" db="EMBL/GenBank/DDBJ databases">
        <title>Complete genome sequence of Ensifer mexicanus ITTG R7 isolated from nodules of Acacia angustissima (Mill.) Kuntze.</title>
        <authorList>
            <person name="Rincon-Rosales R."/>
            <person name="Rogel M.A."/>
            <person name="Guerrero G."/>
            <person name="Rincon-Molina C.I."/>
            <person name="Lopez-Lopez A."/>
            <person name="Martinez-Romero E."/>
        </authorList>
    </citation>
    <scope>NUCLEOTIDE SEQUENCE [LARGE SCALE GENOMIC DNA]</scope>
    <source>
        <strain evidence="1 2">ITTG R7</strain>
    </source>
</reference>
<protein>
    <recommendedName>
        <fullName evidence="3">Lytic murein transglycosylase</fullName>
    </recommendedName>
</protein>
<name>A0A859QTM2_9HYPH</name>
<accession>A0A859QTM2</accession>
<dbReference type="EMBL" id="CP041238">
    <property type="protein sequence ID" value="QLL63866.1"/>
    <property type="molecule type" value="Genomic_DNA"/>
</dbReference>
<dbReference type="AlphaFoldDB" id="A0A859QTM2"/>
<organism evidence="1 2">
    <name type="scientific">Sinorhizobium mexicanum</name>
    <dbReference type="NCBI Taxonomy" id="375549"/>
    <lineage>
        <taxon>Bacteria</taxon>
        <taxon>Pseudomonadati</taxon>
        <taxon>Pseudomonadota</taxon>
        <taxon>Alphaproteobacteria</taxon>
        <taxon>Hyphomicrobiales</taxon>
        <taxon>Rhizobiaceae</taxon>
        <taxon>Sinorhizobium/Ensifer group</taxon>
        <taxon>Sinorhizobium</taxon>
    </lineage>
</organism>
<keyword evidence="2" id="KW-1185">Reference proteome</keyword>
<dbReference type="Proteomes" id="UP000510721">
    <property type="component" value="Chromosome"/>
</dbReference>
<sequence>MTTYTPLWPAGHLPHKGGDRFAAGYPLQPKRFCERNAPVETPSVPHPFSPLVGEMPGRAEGGDLSLNAISQEA</sequence>
<evidence type="ECO:0000313" key="1">
    <source>
        <dbReference type="EMBL" id="QLL63866.1"/>
    </source>
</evidence>
<evidence type="ECO:0008006" key="3">
    <source>
        <dbReference type="Google" id="ProtNLM"/>
    </source>
</evidence>
<gene>
    <name evidence="1" type="ORF">FKV68_19025</name>
</gene>
<evidence type="ECO:0000313" key="2">
    <source>
        <dbReference type="Proteomes" id="UP000510721"/>
    </source>
</evidence>
<dbReference type="KEGG" id="emx:FKV68_19025"/>